<dbReference type="EMBL" id="AP019298">
    <property type="protein sequence ID" value="BBG97317.1"/>
    <property type="molecule type" value="Genomic_DNA"/>
</dbReference>
<proteinExistence type="predicted"/>
<accession>A0A4Y1QZU9</accession>
<name>A0A4Y1QZU9_PRUDU</name>
<protein>
    <submittedName>
        <fullName evidence="1">Uncharacterized protein</fullName>
    </submittedName>
</protein>
<dbReference type="AlphaFoldDB" id="A0A4Y1QZU9"/>
<reference evidence="1" key="1">
    <citation type="journal article" date="2019" name="Science">
        <title>Mutation of a bHLH transcription factor allowed almond domestication.</title>
        <authorList>
            <person name="Sanchez-Perez R."/>
            <person name="Pavan S."/>
            <person name="Mazzeo R."/>
            <person name="Moldovan C."/>
            <person name="Aiese Cigliano R."/>
            <person name="Del Cueto J."/>
            <person name="Ricciardi F."/>
            <person name="Lotti C."/>
            <person name="Ricciardi L."/>
            <person name="Dicenta F."/>
            <person name="Lopez-Marques R.L."/>
            <person name="Lindberg Moller B."/>
        </authorList>
    </citation>
    <scope>NUCLEOTIDE SEQUENCE</scope>
</reference>
<gene>
    <name evidence="1" type="ORF">Prudu_006400</name>
</gene>
<organism evidence="1">
    <name type="scientific">Prunus dulcis</name>
    <name type="common">Almond</name>
    <name type="synonym">Amygdalus dulcis</name>
    <dbReference type="NCBI Taxonomy" id="3755"/>
    <lineage>
        <taxon>Eukaryota</taxon>
        <taxon>Viridiplantae</taxon>
        <taxon>Streptophyta</taxon>
        <taxon>Embryophyta</taxon>
        <taxon>Tracheophyta</taxon>
        <taxon>Spermatophyta</taxon>
        <taxon>Magnoliopsida</taxon>
        <taxon>eudicotyledons</taxon>
        <taxon>Gunneridae</taxon>
        <taxon>Pentapetalae</taxon>
        <taxon>rosids</taxon>
        <taxon>fabids</taxon>
        <taxon>Rosales</taxon>
        <taxon>Rosaceae</taxon>
        <taxon>Amygdaloideae</taxon>
        <taxon>Amygdaleae</taxon>
        <taxon>Prunus</taxon>
    </lineage>
</organism>
<evidence type="ECO:0000313" key="1">
    <source>
        <dbReference type="EMBL" id="BBG97317.1"/>
    </source>
</evidence>
<sequence>MYDERASMEMELIRKKMLRPSPTNENNTLASPDTCLHALKLPRNKCQSPHQIHHNLWFHRPFRLSAKPTSSDST</sequence>